<gene>
    <name evidence="1" type="ORF">DSO57_1027786</name>
</gene>
<sequence length="127" mass="14350">MIYAQIDIQVIPLSFFLLPKDIKAIYTYSLSILCQELSLLPLTNNTQKSHTVRNCAIDAILIWPLNNDMYKDLAIFAFDFGYSFSSLNGLTPMSTHSGFPYQPVTDPGMISTQHDPLCHSVYLMSDH</sequence>
<dbReference type="EMBL" id="QTSX02005142">
    <property type="protein sequence ID" value="KAJ9060740.1"/>
    <property type="molecule type" value="Genomic_DNA"/>
</dbReference>
<comment type="caution">
    <text evidence="1">The sequence shown here is derived from an EMBL/GenBank/DDBJ whole genome shotgun (WGS) entry which is preliminary data.</text>
</comment>
<accession>A0ACC2SEM4</accession>
<dbReference type="Proteomes" id="UP001165960">
    <property type="component" value="Unassembled WGS sequence"/>
</dbReference>
<evidence type="ECO:0000313" key="1">
    <source>
        <dbReference type="EMBL" id="KAJ9060740.1"/>
    </source>
</evidence>
<protein>
    <submittedName>
        <fullName evidence="1">Uncharacterized protein</fullName>
    </submittedName>
</protein>
<proteinExistence type="predicted"/>
<name>A0ACC2SEM4_9FUNG</name>
<reference evidence="1" key="1">
    <citation type="submission" date="2022-04" db="EMBL/GenBank/DDBJ databases">
        <title>Genome of the entomopathogenic fungus Entomophthora muscae.</title>
        <authorList>
            <person name="Elya C."/>
            <person name="Lovett B.R."/>
            <person name="Lee E."/>
            <person name="Macias A.M."/>
            <person name="Hajek A.E."/>
            <person name="De Bivort B.L."/>
            <person name="Kasson M.T."/>
            <person name="De Fine Licht H.H."/>
            <person name="Stajich J.E."/>
        </authorList>
    </citation>
    <scope>NUCLEOTIDE SEQUENCE</scope>
    <source>
        <strain evidence="1">Berkeley</strain>
    </source>
</reference>
<organism evidence="1 2">
    <name type="scientific">Entomophthora muscae</name>
    <dbReference type="NCBI Taxonomy" id="34485"/>
    <lineage>
        <taxon>Eukaryota</taxon>
        <taxon>Fungi</taxon>
        <taxon>Fungi incertae sedis</taxon>
        <taxon>Zoopagomycota</taxon>
        <taxon>Entomophthoromycotina</taxon>
        <taxon>Entomophthoromycetes</taxon>
        <taxon>Entomophthorales</taxon>
        <taxon>Entomophthoraceae</taxon>
        <taxon>Entomophthora</taxon>
    </lineage>
</organism>
<keyword evidence="2" id="KW-1185">Reference proteome</keyword>
<evidence type="ECO:0000313" key="2">
    <source>
        <dbReference type="Proteomes" id="UP001165960"/>
    </source>
</evidence>